<evidence type="ECO:0000256" key="4">
    <source>
        <dbReference type="ARBA" id="ARBA00022692"/>
    </source>
</evidence>
<feature type="transmembrane region" description="Helical" evidence="9">
    <location>
        <begin position="247"/>
        <end position="264"/>
    </location>
</feature>
<keyword evidence="3" id="KW-1003">Cell membrane</keyword>
<keyword evidence="6 9" id="KW-1133">Transmembrane helix</keyword>
<keyword evidence="7 9" id="KW-0472">Membrane</keyword>
<dbReference type="PRINTS" id="PR00758">
    <property type="entry name" value="ARSENICPUMP"/>
</dbReference>
<feature type="transmembrane region" description="Helical" evidence="9">
    <location>
        <begin position="116"/>
        <end position="133"/>
    </location>
</feature>
<dbReference type="PANTHER" id="PTHR43302">
    <property type="entry name" value="TRANSPORTER ARSB-RELATED"/>
    <property type="match status" value="1"/>
</dbReference>
<dbReference type="GO" id="GO:0008490">
    <property type="term" value="F:arsenite secondary active transmembrane transporter activity"/>
    <property type="evidence" value="ECO:0007669"/>
    <property type="project" value="TreeGrafter"/>
</dbReference>
<feature type="transmembrane region" description="Helical" evidence="9">
    <location>
        <begin position="428"/>
        <end position="452"/>
    </location>
</feature>
<dbReference type="GO" id="GO:0042960">
    <property type="term" value="F:antimonite secondary active transmembrane transporter activity"/>
    <property type="evidence" value="ECO:0007669"/>
    <property type="project" value="TreeGrafter"/>
</dbReference>
<comment type="subcellular location">
    <subcellularLocation>
        <location evidence="1">Cell membrane</location>
        <topology evidence="1">Multi-pass membrane protein</topology>
    </subcellularLocation>
</comment>
<evidence type="ECO:0000256" key="6">
    <source>
        <dbReference type="ARBA" id="ARBA00022989"/>
    </source>
</evidence>
<feature type="transmembrane region" description="Helical" evidence="9">
    <location>
        <begin position="403"/>
        <end position="421"/>
    </location>
</feature>
<feature type="region of interest" description="Disordered" evidence="8">
    <location>
        <begin position="313"/>
        <end position="347"/>
    </location>
</feature>
<dbReference type="RefSeq" id="WP_120150673.1">
    <property type="nucleotide sequence ID" value="NZ_QZVT01000016.1"/>
</dbReference>
<proteinExistence type="inferred from homology"/>
<keyword evidence="11" id="KW-1185">Reference proteome</keyword>
<feature type="transmembrane region" description="Helical" evidence="9">
    <location>
        <begin position="219"/>
        <end position="241"/>
    </location>
</feature>
<sequence>MTVVAVLIFLATLTLVIWQPKGLGIGWSALGGAVLALLTTVVSLSDIPVVWDIVWNATFAFVAIVIISLILDESGFFKWAALHVARWGRGNGRLLFTLIVLLGAAIAAVFANDGAALILTPIVIQMLLALKFPAKASLGFVIACGFIADAGSLPLVVSNLVNIVTADFFDISFARYAAVMVPVGIVSVAASLGVLLLFFRKVIPRHYDMSVLETPKSAIADPLTFKTGWVILGVLLIGYFAAEPLHIPLSAVAGLGAVVLMLVASRKPAFLFLRSAVPATASVLTSVVQGSTSDTDVAGRAADLDYETVSAAHRSTGGNANGTHSTADMKTSTADGDDATLSSAGGGTPVLPDGRISVPRILREAPWQIVLFSIGMYLVVYGLRNQGITDELAGVFSAISNNGVLITALGVGVIVAVLASLMNNMPTVLIASLAIGAAGATGLTQEAMIYANVIGSDLGPKITPIGSLATLLWLHVLDRKGIHIGWGQYFRTGIVLTIPVLIITLLALAGWLTVVGV</sequence>
<dbReference type="Pfam" id="PF02040">
    <property type="entry name" value="ArsB"/>
    <property type="match status" value="2"/>
</dbReference>
<dbReference type="InterPro" id="IPR000802">
    <property type="entry name" value="Arsenical_pump_ArsB"/>
</dbReference>
<feature type="transmembrane region" description="Helical" evidence="9">
    <location>
        <begin position="140"/>
        <end position="161"/>
    </location>
</feature>
<evidence type="ECO:0000256" key="1">
    <source>
        <dbReference type="ARBA" id="ARBA00004651"/>
    </source>
</evidence>
<name>A0A3A5M996_9MICC</name>
<evidence type="ECO:0000256" key="2">
    <source>
        <dbReference type="ARBA" id="ARBA00006433"/>
    </source>
</evidence>
<dbReference type="CDD" id="cd01118">
    <property type="entry name" value="ArsB_permease"/>
    <property type="match status" value="1"/>
</dbReference>
<dbReference type="PANTHER" id="PTHR43302:SF5">
    <property type="entry name" value="TRANSPORTER ARSB-RELATED"/>
    <property type="match status" value="1"/>
</dbReference>
<evidence type="ECO:0000256" key="5">
    <source>
        <dbReference type="ARBA" id="ARBA00022849"/>
    </source>
</evidence>
<dbReference type="EMBL" id="QZVT01000016">
    <property type="protein sequence ID" value="RJT75447.1"/>
    <property type="molecule type" value="Genomic_DNA"/>
</dbReference>
<dbReference type="AlphaFoldDB" id="A0A3A5M996"/>
<organism evidence="10 11">
    <name type="scientific">Arthrobacter cheniae</name>
    <dbReference type="NCBI Taxonomy" id="1258888"/>
    <lineage>
        <taxon>Bacteria</taxon>
        <taxon>Bacillati</taxon>
        <taxon>Actinomycetota</taxon>
        <taxon>Actinomycetes</taxon>
        <taxon>Micrococcales</taxon>
        <taxon>Micrococcaceae</taxon>
        <taxon>Arthrobacter</taxon>
    </lineage>
</organism>
<accession>A0A3A5M996</accession>
<dbReference type="OrthoDB" id="9774335at2"/>
<feature type="transmembrane region" description="Helical" evidence="9">
    <location>
        <begin position="52"/>
        <end position="71"/>
    </location>
</feature>
<keyword evidence="4 9" id="KW-0812">Transmembrane</keyword>
<feature type="transmembrane region" description="Helical" evidence="9">
    <location>
        <begin position="92"/>
        <end position="110"/>
    </location>
</feature>
<evidence type="ECO:0000256" key="9">
    <source>
        <dbReference type="SAM" id="Phobius"/>
    </source>
</evidence>
<feature type="compositionally biased region" description="Polar residues" evidence="8">
    <location>
        <begin position="316"/>
        <end position="334"/>
    </location>
</feature>
<protein>
    <submittedName>
        <fullName evidence="10">Arsenic transporter</fullName>
    </submittedName>
</protein>
<evidence type="ECO:0000256" key="8">
    <source>
        <dbReference type="SAM" id="MobiDB-lite"/>
    </source>
</evidence>
<evidence type="ECO:0000313" key="10">
    <source>
        <dbReference type="EMBL" id="RJT75447.1"/>
    </source>
</evidence>
<feature type="transmembrane region" description="Helical" evidence="9">
    <location>
        <begin position="173"/>
        <end position="199"/>
    </location>
</feature>
<keyword evidence="5" id="KW-0059">Arsenical resistance</keyword>
<evidence type="ECO:0000256" key="7">
    <source>
        <dbReference type="ARBA" id="ARBA00023136"/>
    </source>
</evidence>
<dbReference type="GO" id="GO:0046685">
    <property type="term" value="P:response to arsenic-containing substance"/>
    <property type="evidence" value="ECO:0007669"/>
    <property type="project" value="UniProtKB-KW"/>
</dbReference>
<evidence type="ECO:0000313" key="11">
    <source>
        <dbReference type="Proteomes" id="UP000272560"/>
    </source>
</evidence>
<gene>
    <name evidence="10" type="ORF">D6T63_18005</name>
</gene>
<reference evidence="10 11" key="1">
    <citation type="submission" date="2018-09" db="EMBL/GenBank/DDBJ databases">
        <title>Novel species of Arthrobacter.</title>
        <authorList>
            <person name="Liu Q."/>
            <person name="Xin Y.-H."/>
        </authorList>
    </citation>
    <scope>NUCLEOTIDE SEQUENCE [LARGE SCALE GENOMIC DNA]</scope>
    <source>
        <strain evidence="10 11">Hz2</strain>
    </source>
</reference>
<feature type="transmembrane region" description="Helical" evidence="9">
    <location>
        <begin position="365"/>
        <end position="383"/>
    </location>
</feature>
<comment type="caution">
    <text evidence="10">The sequence shown here is derived from an EMBL/GenBank/DDBJ whole genome shotgun (WGS) entry which is preliminary data.</text>
</comment>
<dbReference type="Proteomes" id="UP000272560">
    <property type="component" value="Unassembled WGS sequence"/>
</dbReference>
<evidence type="ECO:0000256" key="3">
    <source>
        <dbReference type="ARBA" id="ARBA00022475"/>
    </source>
</evidence>
<dbReference type="GO" id="GO:0005886">
    <property type="term" value="C:plasma membrane"/>
    <property type="evidence" value="ECO:0007669"/>
    <property type="project" value="UniProtKB-SubCell"/>
</dbReference>
<feature type="transmembrane region" description="Helical" evidence="9">
    <location>
        <begin position="489"/>
        <end position="512"/>
    </location>
</feature>
<comment type="similarity">
    <text evidence="2">Belongs to the ArsB family.</text>
</comment>